<evidence type="ECO:0000313" key="2">
    <source>
        <dbReference type="Proteomes" id="UP000321598"/>
    </source>
</evidence>
<accession>A0ABQ0XTT8</accession>
<sequence length="66" mass="7122">MPIAASAFPIPVIIAAAGNTATGNINDLPKRWKKLYIKSPHSSIIIFSPKKTTCTNLTRGHDAFNT</sequence>
<organism evidence="1 2">
    <name type="scientific">Staphylococcus arlettae</name>
    <dbReference type="NCBI Taxonomy" id="29378"/>
    <lineage>
        <taxon>Bacteria</taxon>
        <taxon>Bacillati</taxon>
        <taxon>Bacillota</taxon>
        <taxon>Bacilli</taxon>
        <taxon>Bacillales</taxon>
        <taxon>Staphylococcaceae</taxon>
        <taxon>Staphylococcus</taxon>
    </lineage>
</organism>
<comment type="caution">
    <text evidence="1">The sequence shown here is derived from an EMBL/GenBank/DDBJ whole genome shotgun (WGS) entry which is preliminary data.</text>
</comment>
<proteinExistence type="predicted"/>
<reference evidence="1 2" key="1">
    <citation type="submission" date="2019-07" db="EMBL/GenBank/DDBJ databases">
        <title>Whole genome shotgun sequence of Staphylococcus arlettae NBRC 109765.</title>
        <authorList>
            <person name="Hosoyama A."/>
            <person name="Uohara A."/>
            <person name="Ohji S."/>
            <person name="Ichikawa N."/>
        </authorList>
    </citation>
    <scope>NUCLEOTIDE SEQUENCE [LARGE SCALE GENOMIC DNA]</scope>
    <source>
        <strain evidence="1 2">NBRC 109765</strain>
    </source>
</reference>
<evidence type="ECO:0000313" key="1">
    <source>
        <dbReference type="EMBL" id="GEQ00129.1"/>
    </source>
</evidence>
<name>A0ABQ0XTT8_9STAP</name>
<dbReference type="EMBL" id="BKAV01000008">
    <property type="protein sequence ID" value="GEQ00129.1"/>
    <property type="molecule type" value="Genomic_DNA"/>
</dbReference>
<keyword evidence="2" id="KW-1185">Reference proteome</keyword>
<dbReference type="Proteomes" id="UP000321598">
    <property type="component" value="Unassembled WGS sequence"/>
</dbReference>
<protein>
    <submittedName>
        <fullName evidence="1">Uncharacterized protein</fullName>
    </submittedName>
</protein>
<gene>
    <name evidence="1" type="ORF">SAR03_11660</name>
</gene>